<sequence>MHRPSLGTKALLSLRTSRSRPQQIMVLGRQLSEKQLSCNHQLALPAQLAPPDSSEHSAHDALFSYMVQQYRTVLIPSLDRTFSFSSRSPIWSPLQRLKPAQTLEPSQLRHEGTTQFTHQQITASTYYATRQITLGKTALATISFCYPLNLSRQTAQSILLPMLYLAYKVQFISQSDPANSLQVVCLTQLKARLIASNSSGTTRDLSTQTHHNCLRQTVHFHTKPKTMNTSRLYCASPSAYARADVTNQHRPISHNPILQLRASRTSSSHGQSKITKPVETQADTPVEQMKKKAVSKKKKAETKAVEKKKKKPVKKVVTSQTVEAGRKISPAESSSQTSSDLDSRLRREQKPRGGNKRKQLIESSNSESTISLPIKNFVKKHQTKRTNKVPYTVNDQEESQPNPTWSYQLEVKGFLQLVSGLVLINRVK</sequence>
<reference evidence="2 3" key="1">
    <citation type="journal article" date="2015" name="Proc. Natl. Acad. Sci. U.S.A.">
        <title>The resurrection genome of Boea hygrometrica: A blueprint for survival of dehydration.</title>
        <authorList>
            <person name="Xiao L."/>
            <person name="Yang G."/>
            <person name="Zhang L."/>
            <person name="Yang X."/>
            <person name="Zhao S."/>
            <person name="Ji Z."/>
            <person name="Zhou Q."/>
            <person name="Hu M."/>
            <person name="Wang Y."/>
            <person name="Chen M."/>
            <person name="Xu Y."/>
            <person name="Jin H."/>
            <person name="Xiao X."/>
            <person name="Hu G."/>
            <person name="Bao F."/>
            <person name="Hu Y."/>
            <person name="Wan P."/>
            <person name="Li L."/>
            <person name="Deng X."/>
            <person name="Kuang T."/>
            <person name="Xiang C."/>
            <person name="Zhu J.K."/>
            <person name="Oliver M.J."/>
            <person name="He Y."/>
        </authorList>
    </citation>
    <scope>NUCLEOTIDE SEQUENCE [LARGE SCALE GENOMIC DNA]</scope>
    <source>
        <strain evidence="3">cv. XS01</strain>
    </source>
</reference>
<dbReference type="EMBL" id="KQ997559">
    <property type="protein sequence ID" value="KZV43976.1"/>
    <property type="molecule type" value="Genomic_DNA"/>
</dbReference>
<name>A0A2Z7CGV4_9LAMI</name>
<evidence type="ECO:0000313" key="2">
    <source>
        <dbReference type="EMBL" id="KZV43976.1"/>
    </source>
</evidence>
<accession>A0A2Z7CGV4</accession>
<proteinExistence type="predicted"/>
<feature type="compositionally biased region" description="Basic and acidic residues" evidence="1">
    <location>
        <begin position="341"/>
        <end position="351"/>
    </location>
</feature>
<feature type="region of interest" description="Disordered" evidence="1">
    <location>
        <begin position="262"/>
        <end position="367"/>
    </location>
</feature>
<feature type="region of interest" description="Disordered" evidence="1">
    <location>
        <begin position="381"/>
        <end position="402"/>
    </location>
</feature>
<dbReference type="Proteomes" id="UP000250235">
    <property type="component" value="Unassembled WGS sequence"/>
</dbReference>
<protein>
    <submittedName>
        <fullName evidence="2">T-complex protein 1 subunit delta-like</fullName>
    </submittedName>
</protein>
<evidence type="ECO:0000256" key="1">
    <source>
        <dbReference type="SAM" id="MobiDB-lite"/>
    </source>
</evidence>
<gene>
    <name evidence="2" type="ORF">F511_34126</name>
</gene>
<organism evidence="2 3">
    <name type="scientific">Dorcoceras hygrometricum</name>
    <dbReference type="NCBI Taxonomy" id="472368"/>
    <lineage>
        <taxon>Eukaryota</taxon>
        <taxon>Viridiplantae</taxon>
        <taxon>Streptophyta</taxon>
        <taxon>Embryophyta</taxon>
        <taxon>Tracheophyta</taxon>
        <taxon>Spermatophyta</taxon>
        <taxon>Magnoliopsida</taxon>
        <taxon>eudicotyledons</taxon>
        <taxon>Gunneridae</taxon>
        <taxon>Pentapetalae</taxon>
        <taxon>asterids</taxon>
        <taxon>lamiids</taxon>
        <taxon>Lamiales</taxon>
        <taxon>Gesneriaceae</taxon>
        <taxon>Didymocarpoideae</taxon>
        <taxon>Trichosporeae</taxon>
        <taxon>Loxocarpinae</taxon>
        <taxon>Dorcoceras</taxon>
    </lineage>
</organism>
<feature type="compositionally biased region" description="Basic residues" evidence="1">
    <location>
        <begin position="291"/>
        <end position="314"/>
    </location>
</feature>
<evidence type="ECO:0000313" key="3">
    <source>
        <dbReference type="Proteomes" id="UP000250235"/>
    </source>
</evidence>
<dbReference type="AlphaFoldDB" id="A0A2Z7CGV4"/>
<keyword evidence="3" id="KW-1185">Reference proteome</keyword>
<feature type="compositionally biased region" description="Polar residues" evidence="1">
    <location>
        <begin position="262"/>
        <end position="274"/>
    </location>
</feature>